<evidence type="ECO:0000313" key="2">
    <source>
        <dbReference type="EMBL" id="KAB8038749.1"/>
    </source>
</evidence>
<evidence type="ECO:0000256" key="1">
    <source>
        <dbReference type="SAM" id="Phobius"/>
    </source>
</evidence>
<reference evidence="2 3" key="1">
    <citation type="submission" date="2019-10" db="EMBL/GenBank/DDBJ databases">
        <title>New species of Slilvanegrellaceae.</title>
        <authorList>
            <person name="Pitt A."/>
            <person name="Hahn M.W."/>
        </authorList>
    </citation>
    <scope>NUCLEOTIDE SEQUENCE [LARGE SCALE GENOMIC DNA]</scope>
    <source>
        <strain evidence="2 3">SP-Ram-0.45-NSY-1</strain>
    </source>
</reference>
<keyword evidence="1" id="KW-0472">Membrane</keyword>
<dbReference type="RefSeq" id="WP_153420045.1">
    <property type="nucleotide sequence ID" value="NZ_WFLM01000003.1"/>
</dbReference>
<organism evidence="2 3">
    <name type="scientific">Silvanigrella paludirubra</name>
    <dbReference type="NCBI Taxonomy" id="2499159"/>
    <lineage>
        <taxon>Bacteria</taxon>
        <taxon>Pseudomonadati</taxon>
        <taxon>Bdellovibrionota</taxon>
        <taxon>Oligoflexia</taxon>
        <taxon>Silvanigrellales</taxon>
        <taxon>Silvanigrellaceae</taxon>
        <taxon>Silvanigrella</taxon>
    </lineage>
</organism>
<dbReference type="OrthoDB" id="9854288at2"/>
<keyword evidence="1" id="KW-0812">Transmembrane</keyword>
<sequence length="115" mass="13006">MLNFIKGIHLNLSSDHSSGADEDEPDRPPVLITAVIVVLSFVFLIFVAILSYTFLWKTTDSQLNKMDTGMANETRLNYEKSQDETLSSYKKLENGLYQIPITKAMDMVIKEQSSN</sequence>
<name>A0A6N6VVJ0_9BACT</name>
<dbReference type="AlphaFoldDB" id="A0A6N6VVJ0"/>
<keyword evidence="1" id="KW-1133">Transmembrane helix</keyword>
<gene>
    <name evidence="2" type="ORF">GCL60_07755</name>
</gene>
<dbReference type="EMBL" id="WFLM01000003">
    <property type="protein sequence ID" value="KAB8038749.1"/>
    <property type="molecule type" value="Genomic_DNA"/>
</dbReference>
<protein>
    <submittedName>
        <fullName evidence="2">Uncharacterized protein</fullName>
    </submittedName>
</protein>
<feature type="transmembrane region" description="Helical" evidence="1">
    <location>
        <begin position="30"/>
        <end position="56"/>
    </location>
</feature>
<evidence type="ECO:0000313" key="3">
    <source>
        <dbReference type="Proteomes" id="UP000437748"/>
    </source>
</evidence>
<keyword evidence="3" id="KW-1185">Reference proteome</keyword>
<proteinExistence type="predicted"/>
<accession>A0A6N6VVJ0</accession>
<dbReference type="Proteomes" id="UP000437748">
    <property type="component" value="Unassembled WGS sequence"/>
</dbReference>
<comment type="caution">
    <text evidence="2">The sequence shown here is derived from an EMBL/GenBank/DDBJ whole genome shotgun (WGS) entry which is preliminary data.</text>
</comment>